<dbReference type="InterPro" id="IPR057178">
    <property type="entry name" value="DUF7856"/>
</dbReference>
<dbReference type="EMBL" id="JBHTAG010000003">
    <property type="protein sequence ID" value="MFC7097489.1"/>
    <property type="molecule type" value="Genomic_DNA"/>
</dbReference>
<organism evidence="2 3">
    <name type="scientific">Halobaculum marinum</name>
    <dbReference type="NCBI Taxonomy" id="3031996"/>
    <lineage>
        <taxon>Archaea</taxon>
        <taxon>Methanobacteriati</taxon>
        <taxon>Methanobacteriota</taxon>
        <taxon>Stenosarchaea group</taxon>
        <taxon>Halobacteria</taxon>
        <taxon>Halobacteriales</taxon>
        <taxon>Haloferacaceae</taxon>
        <taxon>Halobaculum</taxon>
    </lineage>
</organism>
<gene>
    <name evidence="2" type="ORF">ACFQKD_09250</name>
</gene>
<dbReference type="GeneID" id="79268599"/>
<proteinExistence type="predicted"/>
<evidence type="ECO:0000313" key="3">
    <source>
        <dbReference type="Proteomes" id="UP001596388"/>
    </source>
</evidence>
<feature type="region of interest" description="Disordered" evidence="1">
    <location>
        <begin position="120"/>
        <end position="143"/>
    </location>
</feature>
<dbReference type="Pfam" id="PF25254">
    <property type="entry name" value="DUF7856"/>
    <property type="match status" value="1"/>
</dbReference>
<protein>
    <submittedName>
        <fullName evidence="2">Uncharacterized protein</fullName>
    </submittedName>
</protein>
<evidence type="ECO:0000313" key="2">
    <source>
        <dbReference type="EMBL" id="MFC7097489.1"/>
    </source>
</evidence>
<name>A0ABD5X129_9EURY</name>
<keyword evidence="3" id="KW-1185">Reference proteome</keyword>
<evidence type="ECO:0000256" key="1">
    <source>
        <dbReference type="SAM" id="MobiDB-lite"/>
    </source>
</evidence>
<dbReference type="Proteomes" id="UP001596388">
    <property type="component" value="Unassembled WGS sequence"/>
</dbReference>
<accession>A0ABD5X129</accession>
<feature type="compositionally biased region" description="Basic and acidic residues" evidence="1">
    <location>
        <begin position="171"/>
        <end position="194"/>
    </location>
</feature>
<sequence>MRIRIGGEVHHGDAVDLRGVDADATAVRETLDLAADDPLATVSATPPALSVALAAAARERGHDHPNDAEIERLRAALATTEPPDSSDPAVDLATARRRAAEAGSDVARLRERVATLRGRLRERRGGDAEPGTSAGEAESLAEVESAFEAATRALTEAETERVAARQALSRATERARRARDASERERSRRDALANRRREARAALARELWDEFWTAFDAVAADAPATDHVGDDPTAFDGDPVAGHAAAVRLARRDDPVVVSAPLFDDEAAATVRDRLRAPVVLVSAP</sequence>
<comment type="caution">
    <text evidence="2">The sequence shown here is derived from an EMBL/GenBank/DDBJ whole genome shotgun (WGS) entry which is preliminary data.</text>
</comment>
<feature type="region of interest" description="Disordered" evidence="1">
    <location>
        <begin position="163"/>
        <end position="194"/>
    </location>
</feature>
<reference evidence="2 3" key="1">
    <citation type="journal article" date="2019" name="Int. J. Syst. Evol. Microbiol.">
        <title>The Global Catalogue of Microorganisms (GCM) 10K type strain sequencing project: providing services to taxonomists for standard genome sequencing and annotation.</title>
        <authorList>
            <consortium name="The Broad Institute Genomics Platform"/>
            <consortium name="The Broad Institute Genome Sequencing Center for Infectious Disease"/>
            <person name="Wu L."/>
            <person name="Ma J."/>
        </authorList>
    </citation>
    <scope>NUCLEOTIDE SEQUENCE [LARGE SCALE GENOMIC DNA]</scope>
    <source>
        <strain evidence="2 3">DT55</strain>
    </source>
</reference>
<dbReference type="AlphaFoldDB" id="A0ABD5X129"/>
<dbReference type="RefSeq" id="WP_276238028.1">
    <property type="nucleotide sequence ID" value="NZ_CP119989.1"/>
</dbReference>